<dbReference type="FunFam" id="3.40.50.300:FF:000006">
    <property type="entry name" value="DNA-binding transcriptional regulator NtrC"/>
    <property type="match status" value="1"/>
</dbReference>
<dbReference type="GO" id="GO:0043565">
    <property type="term" value="F:sequence-specific DNA binding"/>
    <property type="evidence" value="ECO:0007669"/>
    <property type="project" value="InterPro"/>
</dbReference>
<evidence type="ECO:0000256" key="5">
    <source>
        <dbReference type="ARBA" id="ARBA00023163"/>
    </source>
</evidence>
<feature type="domain" description="Sigma-54 factor interaction" evidence="7">
    <location>
        <begin position="151"/>
        <end position="372"/>
    </location>
</feature>
<dbReference type="SMART" id="SM00382">
    <property type="entry name" value="AAA"/>
    <property type="match status" value="1"/>
</dbReference>
<accession>K5CK12</accession>
<dbReference type="InterPro" id="IPR025944">
    <property type="entry name" value="Sigma_54_int_dom_CS"/>
</dbReference>
<dbReference type="Pfam" id="PF00158">
    <property type="entry name" value="Sigma54_activat"/>
    <property type="match status" value="1"/>
</dbReference>
<dbReference type="PRINTS" id="PR01590">
    <property type="entry name" value="HTHFIS"/>
</dbReference>
<dbReference type="InterPro" id="IPR002078">
    <property type="entry name" value="Sigma_54_int"/>
</dbReference>
<evidence type="ECO:0000313" key="10">
    <source>
        <dbReference type="Proteomes" id="UP000007993"/>
    </source>
</evidence>
<dbReference type="InterPro" id="IPR058031">
    <property type="entry name" value="AAA_lid_NorR"/>
</dbReference>
<dbReference type="Gene3D" id="3.40.50.2300">
    <property type="match status" value="1"/>
</dbReference>
<evidence type="ECO:0000256" key="2">
    <source>
        <dbReference type="ARBA" id="ARBA00022840"/>
    </source>
</evidence>
<dbReference type="Proteomes" id="UP000007993">
    <property type="component" value="Unassembled WGS sequence"/>
</dbReference>
<evidence type="ECO:0000259" key="7">
    <source>
        <dbReference type="PROSITE" id="PS50045"/>
    </source>
</evidence>
<keyword evidence="2" id="KW-0067">ATP-binding</keyword>
<dbReference type="Pfam" id="PF25601">
    <property type="entry name" value="AAA_lid_14"/>
    <property type="match status" value="1"/>
</dbReference>
<dbReference type="InterPro" id="IPR001789">
    <property type="entry name" value="Sig_transdc_resp-reg_receiver"/>
</dbReference>
<dbReference type="GO" id="GO:0000160">
    <property type="term" value="P:phosphorelay signal transduction system"/>
    <property type="evidence" value="ECO:0007669"/>
    <property type="project" value="InterPro"/>
</dbReference>
<dbReference type="InterPro" id="IPR011006">
    <property type="entry name" value="CheY-like_superfamily"/>
</dbReference>
<dbReference type="PROSITE" id="PS00688">
    <property type="entry name" value="SIGMA54_INTERACT_3"/>
    <property type="match status" value="1"/>
</dbReference>
<proteinExistence type="predicted"/>
<evidence type="ECO:0000256" key="4">
    <source>
        <dbReference type="ARBA" id="ARBA00023125"/>
    </source>
</evidence>
<evidence type="ECO:0000256" key="1">
    <source>
        <dbReference type="ARBA" id="ARBA00022741"/>
    </source>
</evidence>
<dbReference type="Gene3D" id="1.10.10.60">
    <property type="entry name" value="Homeodomain-like"/>
    <property type="match status" value="1"/>
</dbReference>
<keyword evidence="5" id="KW-0804">Transcription</keyword>
<dbReference type="InterPro" id="IPR003593">
    <property type="entry name" value="AAA+_ATPase"/>
</dbReference>
<dbReference type="GO" id="GO:0006355">
    <property type="term" value="P:regulation of DNA-templated transcription"/>
    <property type="evidence" value="ECO:0007669"/>
    <property type="project" value="InterPro"/>
</dbReference>
<dbReference type="SMART" id="SM00448">
    <property type="entry name" value="REC"/>
    <property type="match status" value="1"/>
</dbReference>
<name>K5CK12_RHOBT</name>
<dbReference type="SUPFAM" id="SSF46689">
    <property type="entry name" value="Homeodomain-like"/>
    <property type="match status" value="1"/>
</dbReference>
<reference evidence="9 10" key="1">
    <citation type="journal article" date="2013" name="Mar. Genomics">
        <title>Expression of sulfatases in Rhodopirellula baltica and the diversity of sulfatases in the genus Rhodopirellula.</title>
        <authorList>
            <person name="Wegner C.E."/>
            <person name="Richter-Heitmann T."/>
            <person name="Klindworth A."/>
            <person name="Klockow C."/>
            <person name="Richter M."/>
            <person name="Achstetter T."/>
            <person name="Glockner F.O."/>
            <person name="Harder J."/>
        </authorList>
    </citation>
    <scope>NUCLEOTIDE SEQUENCE [LARGE SCALE GENOMIC DNA]</scope>
    <source>
        <strain evidence="9 10">SH28</strain>
    </source>
</reference>
<protein>
    <submittedName>
        <fullName evidence="9">Two component, sigma54 specific, transcriptional regulator, Fis family</fullName>
    </submittedName>
</protein>
<dbReference type="InterPro" id="IPR027417">
    <property type="entry name" value="P-loop_NTPase"/>
</dbReference>
<dbReference type="InterPro" id="IPR002197">
    <property type="entry name" value="HTH_Fis"/>
</dbReference>
<dbReference type="GO" id="GO:0005524">
    <property type="term" value="F:ATP binding"/>
    <property type="evidence" value="ECO:0007669"/>
    <property type="project" value="UniProtKB-KW"/>
</dbReference>
<dbReference type="PANTHER" id="PTHR32071">
    <property type="entry name" value="TRANSCRIPTIONAL REGULATORY PROTEIN"/>
    <property type="match status" value="1"/>
</dbReference>
<dbReference type="Gene3D" id="3.40.50.300">
    <property type="entry name" value="P-loop containing nucleotide triphosphate hydrolases"/>
    <property type="match status" value="1"/>
</dbReference>
<dbReference type="InterPro" id="IPR025662">
    <property type="entry name" value="Sigma_54_int_dom_ATP-bd_1"/>
</dbReference>
<dbReference type="PROSITE" id="PS00676">
    <property type="entry name" value="SIGMA54_INTERACT_2"/>
    <property type="match status" value="1"/>
</dbReference>
<dbReference type="SUPFAM" id="SSF52540">
    <property type="entry name" value="P-loop containing nucleoside triphosphate hydrolases"/>
    <property type="match status" value="1"/>
</dbReference>
<feature type="domain" description="Response regulatory" evidence="8">
    <location>
        <begin position="12"/>
        <end position="126"/>
    </location>
</feature>
<evidence type="ECO:0000313" key="9">
    <source>
        <dbReference type="EMBL" id="EKK04415.1"/>
    </source>
</evidence>
<keyword evidence="3" id="KW-0805">Transcription regulation</keyword>
<dbReference type="SUPFAM" id="SSF52172">
    <property type="entry name" value="CheY-like"/>
    <property type="match status" value="1"/>
</dbReference>
<dbReference type="PROSITE" id="PS50110">
    <property type="entry name" value="RESPONSE_REGULATORY"/>
    <property type="match status" value="1"/>
</dbReference>
<comment type="caution">
    <text evidence="9">The sequence shown here is derived from an EMBL/GenBank/DDBJ whole genome shotgun (WGS) entry which is preliminary data.</text>
</comment>
<gene>
    <name evidence="9" type="ORF">RBSH_00284</name>
</gene>
<keyword evidence="4" id="KW-0238">DNA-binding</keyword>
<dbReference type="PATRIC" id="fig|993517.3.peg.310"/>
<keyword evidence="1" id="KW-0547">Nucleotide-binding</keyword>
<dbReference type="InterPro" id="IPR009057">
    <property type="entry name" value="Homeodomain-like_sf"/>
</dbReference>
<dbReference type="InterPro" id="IPR025943">
    <property type="entry name" value="Sigma_54_int_dom_ATP-bd_2"/>
</dbReference>
<dbReference type="Pfam" id="PF02954">
    <property type="entry name" value="HTH_8"/>
    <property type="match status" value="1"/>
</dbReference>
<dbReference type="Pfam" id="PF00072">
    <property type="entry name" value="Response_reg"/>
    <property type="match status" value="1"/>
</dbReference>
<dbReference type="PROSITE" id="PS50045">
    <property type="entry name" value="SIGMA54_INTERACT_4"/>
    <property type="match status" value="1"/>
</dbReference>
<keyword evidence="6" id="KW-0597">Phosphoprotein</keyword>
<dbReference type="Gene3D" id="1.10.8.60">
    <property type="match status" value="1"/>
</dbReference>
<evidence type="ECO:0000256" key="6">
    <source>
        <dbReference type="PROSITE-ProRule" id="PRU00169"/>
    </source>
</evidence>
<sequence>MIGITMSQTAIKILLVDDEDDYRRSCGKFMERMGHTVRLAASGAEAMSFLDREAFDVAVFDIDMPGMSGLELMQRVHEESHDVEVVFLTGKGTIEACVQAMQMGACDFLTKPCSLADLEHRVQLAQQRGHLKKENQQLKAIVHRNRPSPKLIGNSLAMKELSRMIAKVAPTRKPVLIEGESGTGKEVVARSVQQQSDLADRPFVTINCAALPAQLVESELFGHQKGSFTGATADQPGLFEVADGGTLFIDEVGELPPALQPKLLRVLEDGSLRRIGCHRERKVKVRLIAATNRDLLEEVKAGRFREDLLYRINVLTLNLPPLRQREGDIELLLHHFLPRGWSFDKEALDTMVQYHWPGNVRQLINVVERATILADHQVITMDDLPRELSNLPSNSGSFAASPIHADASHLGQDLTCEDPIDEESTAESAPPLMLGDSSLKVDDLIKTHVLKVLEQLGGNKAKTARHLGIHRRKLYRLLERFEQGMPAEETL</sequence>
<feature type="modified residue" description="4-aspartylphosphate" evidence="6">
    <location>
        <position position="61"/>
    </location>
</feature>
<evidence type="ECO:0000259" key="8">
    <source>
        <dbReference type="PROSITE" id="PS50110"/>
    </source>
</evidence>
<dbReference type="EMBL" id="AMCW01000008">
    <property type="protein sequence ID" value="EKK04415.1"/>
    <property type="molecule type" value="Genomic_DNA"/>
</dbReference>
<organism evidence="9 10">
    <name type="scientific">Rhodopirellula baltica SH28</name>
    <dbReference type="NCBI Taxonomy" id="993517"/>
    <lineage>
        <taxon>Bacteria</taxon>
        <taxon>Pseudomonadati</taxon>
        <taxon>Planctomycetota</taxon>
        <taxon>Planctomycetia</taxon>
        <taxon>Pirellulales</taxon>
        <taxon>Pirellulaceae</taxon>
        <taxon>Rhodopirellula</taxon>
    </lineage>
</organism>
<evidence type="ECO:0000256" key="3">
    <source>
        <dbReference type="ARBA" id="ARBA00023015"/>
    </source>
</evidence>
<dbReference type="AlphaFoldDB" id="K5CK12"/>
<dbReference type="PANTHER" id="PTHR32071:SF100">
    <property type="entry name" value="RESPONSE REGULATOR PROTEIN PILR"/>
    <property type="match status" value="1"/>
</dbReference>
<dbReference type="PROSITE" id="PS00675">
    <property type="entry name" value="SIGMA54_INTERACT_1"/>
    <property type="match status" value="1"/>
</dbReference>
<dbReference type="CDD" id="cd00009">
    <property type="entry name" value="AAA"/>
    <property type="match status" value="1"/>
</dbReference>